<keyword evidence="3" id="KW-1185">Reference proteome</keyword>
<dbReference type="EMBL" id="HG793139">
    <property type="protein sequence ID" value="CRL21554.1"/>
    <property type="molecule type" value="Genomic_DNA"/>
</dbReference>
<accession>A0A0G4P5K2</accession>
<feature type="region of interest" description="Disordered" evidence="1">
    <location>
        <begin position="1"/>
        <end position="45"/>
    </location>
</feature>
<keyword evidence="2" id="KW-0687">Ribonucleoprotein</keyword>
<evidence type="ECO:0000313" key="3">
    <source>
        <dbReference type="Proteomes" id="UP000053732"/>
    </source>
</evidence>
<dbReference type="AlphaFoldDB" id="A0A0G4P5K2"/>
<dbReference type="Proteomes" id="UP000053732">
    <property type="component" value="Unassembled WGS sequence"/>
</dbReference>
<proteinExistence type="predicted"/>
<reference evidence="2 3" key="1">
    <citation type="journal article" date="2014" name="Nat. Commun.">
        <title>Multiple recent horizontal transfers of a large genomic region in cheese making fungi.</title>
        <authorList>
            <person name="Cheeseman K."/>
            <person name="Ropars J."/>
            <person name="Renault P."/>
            <person name="Dupont J."/>
            <person name="Gouzy J."/>
            <person name="Branca A."/>
            <person name="Abraham A.L."/>
            <person name="Ceppi M."/>
            <person name="Conseiller E."/>
            <person name="Debuchy R."/>
            <person name="Malagnac F."/>
            <person name="Goarin A."/>
            <person name="Silar P."/>
            <person name="Lacoste S."/>
            <person name="Sallet E."/>
            <person name="Bensimon A."/>
            <person name="Giraud T."/>
            <person name="Brygoo Y."/>
        </authorList>
    </citation>
    <scope>NUCLEOTIDE SEQUENCE [LARGE SCALE GENOMIC DNA]</scope>
    <source>
        <strain evidence="3">FM 013</strain>
    </source>
</reference>
<gene>
    <name evidence="2" type="ORF">PCAMFM013_S006g000094</name>
</gene>
<organism evidence="2 3">
    <name type="scientific">Penicillium camemberti (strain FM 013)</name>
    <dbReference type="NCBI Taxonomy" id="1429867"/>
    <lineage>
        <taxon>Eukaryota</taxon>
        <taxon>Fungi</taxon>
        <taxon>Dikarya</taxon>
        <taxon>Ascomycota</taxon>
        <taxon>Pezizomycotina</taxon>
        <taxon>Eurotiomycetes</taxon>
        <taxon>Eurotiomycetidae</taxon>
        <taxon>Eurotiales</taxon>
        <taxon>Aspergillaceae</taxon>
        <taxon>Penicillium</taxon>
    </lineage>
</organism>
<protein>
    <submittedName>
        <fullName evidence="2">Like-Sm ribonucleoprotein (LSM) domain</fullName>
    </submittedName>
</protein>
<evidence type="ECO:0000313" key="2">
    <source>
        <dbReference type="EMBL" id="CRL21554.1"/>
    </source>
</evidence>
<evidence type="ECO:0000256" key="1">
    <source>
        <dbReference type="SAM" id="MobiDB-lite"/>
    </source>
</evidence>
<sequence length="91" mass="10259">MSVRLSPLDFTPAVPTAQPPSLPPGSRGHRSPHPPKVGPDRIQGYPREHRFIHERSAARHARIYRRKAQRCIGSCSDQMQQHPLYGVGRCN</sequence>
<name>A0A0G4P5K2_PENC3</name>
<dbReference type="GO" id="GO:1990904">
    <property type="term" value="C:ribonucleoprotein complex"/>
    <property type="evidence" value="ECO:0007669"/>
    <property type="project" value="UniProtKB-KW"/>
</dbReference>